<evidence type="ECO:0000256" key="1">
    <source>
        <dbReference type="ARBA" id="ARBA00022729"/>
    </source>
</evidence>
<dbReference type="GO" id="GO:0051118">
    <property type="term" value="F:glucan endo-1,3-alpha-glucosidase activity"/>
    <property type="evidence" value="ECO:0007669"/>
    <property type="project" value="UniProtKB-EC"/>
</dbReference>
<comment type="caution">
    <text evidence="5">The sequence shown here is derived from an EMBL/GenBank/DDBJ whole genome shotgun (WGS) entry which is preliminary data.</text>
</comment>
<dbReference type="PANTHER" id="PTHR30383:SF31">
    <property type="entry name" value="SGNH HYDROLASE-TYPE ESTERASE DOMAIN-CONTAINING PROTEIN-RELATED"/>
    <property type="match status" value="1"/>
</dbReference>
<dbReference type="InterPro" id="IPR028994">
    <property type="entry name" value="Integrin_alpha_N"/>
</dbReference>
<evidence type="ECO:0000259" key="4">
    <source>
        <dbReference type="Pfam" id="PF13472"/>
    </source>
</evidence>
<dbReference type="SUPFAM" id="SSF69318">
    <property type="entry name" value="Integrin alpha N-terminal domain"/>
    <property type="match status" value="2"/>
</dbReference>
<dbReference type="Gene3D" id="3.40.50.1110">
    <property type="entry name" value="SGNH hydrolase"/>
    <property type="match status" value="2"/>
</dbReference>
<dbReference type="Pfam" id="PF13517">
    <property type="entry name" value="FG-GAP_3"/>
    <property type="match status" value="1"/>
</dbReference>
<reference evidence="5" key="1">
    <citation type="submission" date="2022-10" db="EMBL/GenBank/DDBJ databases">
        <title>Tapping the CABI collections for fungal endophytes: first genome assemblies for Collariella, Neodidymelliopsis, Ascochyta clinopodiicola, Didymella pomorum, Didymosphaeria variabile, Neocosmospora piperis and Neocucurbitaria cava.</title>
        <authorList>
            <person name="Hill R."/>
        </authorList>
    </citation>
    <scope>NUCLEOTIDE SEQUENCE</scope>
    <source>
        <strain evidence="5">IMI 356815</strain>
    </source>
</reference>
<dbReference type="Pfam" id="PF13472">
    <property type="entry name" value="Lipase_GDSL_2"/>
    <property type="match status" value="1"/>
</dbReference>
<dbReference type="RefSeq" id="XP_056068386.1">
    <property type="nucleotide sequence ID" value="XM_056216830.1"/>
</dbReference>
<dbReference type="InterPro" id="IPR037460">
    <property type="entry name" value="SEST-like"/>
</dbReference>
<dbReference type="GeneID" id="80911601"/>
<dbReference type="InterPro" id="IPR013830">
    <property type="entry name" value="SGNH_hydro"/>
</dbReference>
<dbReference type="GO" id="GO:0004622">
    <property type="term" value="F:phosphatidylcholine lysophospholipase activity"/>
    <property type="evidence" value="ECO:0007669"/>
    <property type="project" value="TreeGrafter"/>
</dbReference>
<feature type="region of interest" description="Disordered" evidence="2">
    <location>
        <begin position="885"/>
        <end position="933"/>
    </location>
</feature>
<evidence type="ECO:0000256" key="3">
    <source>
        <dbReference type="SAM" id="SignalP"/>
    </source>
</evidence>
<organism evidence="5 6">
    <name type="scientific">Didymosphaeria variabile</name>
    <dbReference type="NCBI Taxonomy" id="1932322"/>
    <lineage>
        <taxon>Eukaryota</taxon>
        <taxon>Fungi</taxon>
        <taxon>Dikarya</taxon>
        <taxon>Ascomycota</taxon>
        <taxon>Pezizomycotina</taxon>
        <taxon>Dothideomycetes</taxon>
        <taxon>Pleosporomycetidae</taxon>
        <taxon>Pleosporales</taxon>
        <taxon>Massarineae</taxon>
        <taxon>Didymosphaeriaceae</taxon>
        <taxon>Didymosphaeria</taxon>
    </lineage>
</organism>
<dbReference type="InterPro" id="IPR036514">
    <property type="entry name" value="SGNH_hydro_sf"/>
</dbReference>
<feature type="domain" description="SGNH hydrolase-type esterase" evidence="4">
    <location>
        <begin position="89"/>
        <end position="265"/>
    </location>
</feature>
<feature type="signal peptide" evidence="3">
    <location>
        <begin position="1"/>
        <end position="19"/>
    </location>
</feature>
<keyword evidence="5" id="KW-0378">Hydrolase</keyword>
<keyword evidence="6" id="KW-1185">Reference proteome</keyword>
<dbReference type="EMBL" id="JAPEUX010000006">
    <property type="protein sequence ID" value="KAJ4349456.1"/>
    <property type="molecule type" value="Genomic_DNA"/>
</dbReference>
<evidence type="ECO:0000256" key="2">
    <source>
        <dbReference type="SAM" id="MobiDB-lite"/>
    </source>
</evidence>
<dbReference type="OrthoDB" id="3915838at2759"/>
<accession>A0A9W8XHF3</accession>
<gene>
    <name evidence="5" type="primary">agn1</name>
    <name evidence="5" type="ORF">N0V89_008071</name>
</gene>
<dbReference type="InterPro" id="IPR051532">
    <property type="entry name" value="Ester_Hydrolysis_Enzymes"/>
</dbReference>
<feature type="compositionally biased region" description="Gly residues" evidence="2">
    <location>
        <begin position="910"/>
        <end position="926"/>
    </location>
</feature>
<dbReference type="CDD" id="cd01833">
    <property type="entry name" value="XynB_like"/>
    <property type="match status" value="1"/>
</dbReference>
<feature type="region of interest" description="Disordered" evidence="2">
    <location>
        <begin position="47"/>
        <end position="76"/>
    </location>
</feature>
<keyword evidence="5" id="KW-0326">Glycosidase</keyword>
<dbReference type="CDD" id="cd01823">
    <property type="entry name" value="SEST_like"/>
    <property type="match status" value="1"/>
</dbReference>
<dbReference type="InterPro" id="IPR013517">
    <property type="entry name" value="FG-GAP"/>
</dbReference>
<protein>
    <submittedName>
        <fullName evidence="5">Glucan endo-1,3-alpha-glucosidase agn1</fullName>
        <ecNumber evidence="5">3.2.1.59</ecNumber>
    </submittedName>
</protein>
<dbReference type="PANTHER" id="PTHR30383">
    <property type="entry name" value="THIOESTERASE 1/PROTEASE 1/LYSOPHOSPHOLIPASE L1"/>
    <property type="match status" value="1"/>
</dbReference>
<evidence type="ECO:0000313" key="6">
    <source>
        <dbReference type="Proteomes" id="UP001140513"/>
    </source>
</evidence>
<evidence type="ECO:0000313" key="5">
    <source>
        <dbReference type="EMBL" id="KAJ4349456.1"/>
    </source>
</evidence>
<name>A0A9W8XHF3_9PLEO</name>
<keyword evidence="1 3" id="KW-0732">Signal</keyword>
<dbReference type="SUPFAM" id="SSF52266">
    <property type="entry name" value="SGNH hydrolase"/>
    <property type="match status" value="2"/>
</dbReference>
<dbReference type="Proteomes" id="UP001140513">
    <property type="component" value="Unassembled WGS sequence"/>
</dbReference>
<feature type="chain" id="PRO_5040902965" evidence="3">
    <location>
        <begin position="20"/>
        <end position="1328"/>
    </location>
</feature>
<sequence>MRLSLHAGAALALLAGANAVPTPANLAVLRALSGRADTCPIGGFFNGIEDQGDNEVPPEWNGGGGDGGGDGADPVTPPDDPFFLRILPLGASITKGLTSEPYGGNGYRKPLRDALRFTGWPVNMVGTKHDGLMHDDNHEGTSGFLISEVIAAADLSIPFLPNIVLVNAGTNDCERNIEFETAHERMKTLVDKLRSKIPGVTVIVSTLVPHMWPDANARVTTLNQRYRDLVKFMNDEHVLLADMNTGWLTQADLTDKTHPTQEGYRKMAAIWERAIYAALSRNVVTRPATTPYDDIGGNSCLKAFGSGNERGVVKTQAGSGLDDGPYIHASSSRGIFNTLAFGSDDEDSHQHRFFAQLVNVHGGYREMAIDEHVRQIVGTDGSLRFFEMSLNQGNGDFTSGGTINVQNDCKAKGVHWGDVNGDGLDDFICIGAEGNMYVSINNGGISPLFTYIGLVFSVPSGYSQANVRLGDIDGDGRIDYCVVGANGDVRCWRNGGIGGDPEYWQEMGPGGQIVFTGKGMGDIAGVRLVDINGDFRADWVYVNDDGSTVIYINQRGMSKNLIPTWIKAQSGHGGMGVAGARDRIRFSRIYGSNRADYVYVYRDETGGRFFDRIKIWENTGKGGTKLKGDGTRFCDMRGLGADDMVWVKSTGEISIYENMHRNGQWDSTPLWNVMGEVLQTYRDRKSIHLGDWDGDGKCDVLSVNRDNGAVEVWRNDWSSARGYSFTAMGQMSSGVSCTQGWGPGLYDLGVRFAHLDDDKRIDYLCIEPDGRADGWLNTANDGMKTLGQVKRTEGKDRANLRWADVDGDGLDDFLFIEKFTGDTSVNLNAGFQEASGSAIFWNGVGKRYLGPGYGPNLHFPNLGGLGVADMVQVNPQTNEAWTWFNDCSVGGSQDDDDPVKDPNLPVPPSSGGGGGGDGGFGDGNGGSAPPPDVGGVYSNLPHFPTFVSLGDSYAAGIGAGSQAENKWDAQADYQCFTTVNAYGHNFWTTNLGDKNFDFLACTGDKIENVLTDGSHSRPSQISILKDQIGGSQLGMATLSIGGNDAMFAEVAIRCLFFGMNSCDQYMADAELAVVDMRPKLVETYRAVLDAVDYQYFTLVVTGYASFFNDEDQSGFGPDDENCDKQTISVVESDNVLNKHVPYLTRSIRLELNRAVQAMNKQIQLAIEEVQADYPFKRVKFVDMDPLFDGRRFCDKGSDGKLLDLEDVYFFVPYADDITETGHELNPRDTDGVKADLTKRDAAGSECESWSGYFSDLWDCAWAQAVAQAGSDDPVDVGVDGEKYPDIAGRSLSFMTKNGLYKAMHPKSVVHQRLAKKIMSEWERWGATD</sequence>
<dbReference type="EC" id="3.2.1.59" evidence="5"/>
<feature type="compositionally biased region" description="Gly residues" evidence="2">
    <location>
        <begin position="61"/>
        <end position="71"/>
    </location>
</feature>
<proteinExistence type="predicted"/>